<evidence type="ECO:0000313" key="2">
    <source>
        <dbReference type="EMBL" id="MFD2464303.1"/>
    </source>
</evidence>
<dbReference type="EMBL" id="JBHUKU010000025">
    <property type="protein sequence ID" value="MFD2464303.1"/>
    <property type="molecule type" value="Genomic_DNA"/>
</dbReference>
<sequence>MTRRTLPLALLAVAAALVTAMTPAGAAEEDACDSIIFNACFYPERAFHGTEYKTTIYFPGCFRLPPSRSYHTDVAATVYAESDCTGQSTRIQGYFGLDIGFTARSYFYSRG</sequence>
<evidence type="ECO:0000256" key="1">
    <source>
        <dbReference type="SAM" id="SignalP"/>
    </source>
</evidence>
<comment type="caution">
    <text evidence="2">The sequence shown here is derived from an EMBL/GenBank/DDBJ whole genome shotgun (WGS) entry which is preliminary data.</text>
</comment>
<accession>A0ABW5GU33</accession>
<protein>
    <submittedName>
        <fullName evidence="2">Uncharacterized protein</fullName>
    </submittedName>
</protein>
<feature type="signal peptide" evidence="1">
    <location>
        <begin position="1"/>
        <end position="26"/>
    </location>
</feature>
<keyword evidence="1" id="KW-0732">Signal</keyword>
<evidence type="ECO:0000313" key="3">
    <source>
        <dbReference type="Proteomes" id="UP001597419"/>
    </source>
</evidence>
<organism evidence="2 3">
    <name type="scientific">Amycolatopsis samaneae</name>
    <dbReference type="NCBI Taxonomy" id="664691"/>
    <lineage>
        <taxon>Bacteria</taxon>
        <taxon>Bacillati</taxon>
        <taxon>Actinomycetota</taxon>
        <taxon>Actinomycetes</taxon>
        <taxon>Pseudonocardiales</taxon>
        <taxon>Pseudonocardiaceae</taxon>
        <taxon>Amycolatopsis</taxon>
    </lineage>
</organism>
<name>A0ABW5GU33_9PSEU</name>
<feature type="chain" id="PRO_5045969257" evidence="1">
    <location>
        <begin position="27"/>
        <end position="111"/>
    </location>
</feature>
<keyword evidence="3" id="KW-1185">Reference proteome</keyword>
<dbReference type="RefSeq" id="WP_345404958.1">
    <property type="nucleotide sequence ID" value="NZ_BAABHG010000017.1"/>
</dbReference>
<proteinExistence type="predicted"/>
<gene>
    <name evidence="2" type="ORF">ACFSYJ_37195</name>
</gene>
<dbReference type="Proteomes" id="UP001597419">
    <property type="component" value="Unassembled WGS sequence"/>
</dbReference>
<reference evidence="3" key="1">
    <citation type="journal article" date="2019" name="Int. J. Syst. Evol. Microbiol.">
        <title>The Global Catalogue of Microorganisms (GCM) 10K type strain sequencing project: providing services to taxonomists for standard genome sequencing and annotation.</title>
        <authorList>
            <consortium name="The Broad Institute Genomics Platform"/>
            <consortium name="The Broad Institute Genome Sequencing Center for Infectious Disease"/>
            <person name="Wu L."/>
            <person name="Ma J."/>
        </authorList>
    </citation>
    <scope>NUCLEOTIDE SEQUENCE [LARGE SCALE GENOMIC DNA]</scope>
    <source>
        <strain evidence="3">CGMCC 4.7643</strain>
    </source>
</reference>